<accession>A0A2P9DTA7</accession>
<gene>
    <name evidence="3" type="ORF">PRG01_0043400</name>
</gene>
<keyword evidence="1" id="KW-0812">Transmembrane</keyword>
<feature type="transmembrane region" description="Helical" evidence="1">
    <location>
        <begin position="215"/>
        <end position="232"/>
    </location>
</feature>
<dbReference type="VEuPathDB" id="PlasmoDB:PRG01_0043400"/>
<feature type="chain" id="PRO_5015174207" evidence="2">
    <location>
        <begin position="22"/>
        <end position="308"/>
    </location>
</feature>
<dbReference type="NCBIfam" id="TIGR01478">
    <property type="entry name" value="STEVOR"/>
    <property type="match status" value="1"/>
</dbReference>
<evidence type="ECO:0000313" key="3">
    <source>
        <dbReference type="EMBL" id="SOV84232.1"/>
    </source>
</evidence>
<dbReference type="EMBL" id="OFAE01000034">
    <property type="protein sequence ID" value="SOV84232.1"/>
    <property type="molecule type" value="Genomic_DNA"/>
</dbReference>
<reference evidence="3 4" key="1">
    <citation type="submission" date="2016-09" db="EMBL/GenBank/DDBJ databases">
        <authorList>
            <consortium name="Pathogen Informatics"/>
        </authorList>
    </citation>
    <scope>NUCLEOTIDE SEQUENCE [LARGE SCALE GENOMIC DNA]</scope>
</reference>
<protein>
    <submittedName>
        <fullName evidence="3">Stevor PIR protein, putative</fullName>
    </submittedName>
</protein>
<proteinExistence type="predicted"/>
<evidence type="ECO:0000256" key="2">
    <source>
        <dbReference type="SAM" id="SignalP"/>
    </source>
</evidence>
<dbReference type="AlphaFoldDB" id="A0A2P9DTA7"/>
<dbReference type="SUPFAM" id="SSF103473">
    <property type="entry name" value="MFS general substrate transporter"/>
    <property type="match status" value="1"/>
</dbReference>
<dbReference type="InterPro" id="IPR006374">
    <property type="entry name" value="VSA_Stevor"/>
</dbReference>
<evidence type="ECO:0000313" key="4">
    <source>
        <dbReference type="Proteomes" id="UP000240500"/>
    </source>
</evidence>
<dbReference type="InterPro" id="IPR036259">
    <property type="entry name" value="MFS_trans_sf"/>
</dbReference>
<organism evidence="3 4">
    <name type="scientific">Plasmodium reichenowi</name>
    <dbReference type="NCBI Taxonomy" id="5854"/>
    <lineage>
        <taxon>Eukaryota</taxon>
        <taxon>Sar</taxon>
        <taxon>Alveolata</taxon>
        <taxon>Apicomplexa</taxon>
        <taxon>Aconoidasida</taxon>
        <taxon>Haemosporida</taxon>
        <taxon>Plasmodiidae</taxon>
        <taxon>Plasmodium</taxon>
        <taxon>Plasmodium (Laverania)</taxon>
    </lineage>
</organism>
<keyword evidence="1" id="KW-1133">Transmembrane helix</keyword>
<sequence>MNTYYVKLLLFTFLINNLVLPYYENCEISHYNVSLITKNAQGTTIKSRLLAQTQNHNPHYHNDPELKEIIDKLNKEAIKKYQQTHDPYKQLKEVVENNATKLTGRNGTEPMSTIEKELLETYEDLFGEENHIMLKSGRYPNDNDESDDSASCGCTDINNAKLATTKGRDKYLKHLKQRCTRAIFLCSYGSFLLTWIGLVAARVAAAAAFKTTVAGVSYSTYASYVNILNMFYGPSMTSSMKAAGVTIVSGISDLAGNAAAAAATAINPYAIAIYVLIAITVLLIILYIWLYKRRKRSLKHECKKYLCK</sequence>
<feature type="signal peptide" evidence="2">
    <location>
        <begin position="1"/>
        <end position="21"/>
    </location>
</feature>
<keyword evidence="2" id="KW-0732">Signal</keyword>
<name>A0A2P9DTA7_PLARE</name>
<feature type="transmembrane region" description="Helical" evidence="1">
    <location>
        <begin position="182"/>
        <end position="209"/>
    </location>
</feature>
<evidence type="ECO:0000256" key="1">
    <source>
        <dbReference type="SAM" id="Phobius"/>
    </source>
</evidence>
<feature type="transmembrane region" description="Helical" evidence="1">
    <location>
        <begin position="269"/>
        <end position="290"/>
    </location>
</feature>
<keyword evidence="1" id="KW-0472">Membrane</keyword>
<dbReference type="VEuPathDB" id="PlasmoDB:PRCDC_0024200"/>
<dbReference type="Proteomes" id="UP000240500">
    <property type="component" value="Unassembled WGS sequence"/>
</dbReference>
<dbReference type="Pfam" id="PF17410">
    <property type="entry name" value="Stevor"/>
    <property type="match status" value="1"/>
</dbReference>
<feature type="transmembrane region" description="Helical" evidence="1">
    <location>
        <begin position="244"/>
        <end position="263"/>
    </location>
</feature>